<evidence type="ECO:0000313" key="4">
    <source>
        <dbReference type="EMBL" id="KAG5176204.1"/>
    </source>
</evidence>
<evidence type="ECO:0000256" key="2">
    <source>
        <dbReference type="PROSITE-ProRule" id="PRU00176"/>
    </source>
</evidence>
<accession>A0A835YIZ3</accession>
<feature type="domain" description="RRM" evidence="3">
    <location>
        <begin position="42"/>
        <end position="120"/>
    </location>
</feature>
<dbReference type="InterPro" id="IPR012677">
    <property type="entry name" value="Nucleotide-bd_a/b_plait_sf"/>
</dbReference>
<dbReference type="InterPro" id="IPR050502">
    <property type="entry name" value="Euk_RNA-bind_prot"/>
</dbReference>
<reference evidence="4" key="1">
    <citation type="submission" date="2021-02" db="EMBL/GenBank/DDBJ databases">
        <title>First Annotated Genome of the Yellow-green Alga Tribonema minus.</title>
        <authorList>
            <person name="Mahan K.M."/>
        </authorList>
    </citation>
    <scope>NUCLEOTIDE SEQUENCE</scope>
    <source>
        <strain evidence="4">UTEX B ZZ1240</strain>
    </source>
</reference>
<evidence type="ECO:0000259" key="3">
    <source>
        <dbReference type="PROSITE" id="PS50102"/>
    </source>
</evidence>
<keyword evidence="5" id="KW-1185">Reference proteome</keyword>
<dbReference type="OrthoDB" id="439808at2759"/>
<dbReference type="AlphaFoldDB" id="A0A835YIZ3"/>
<comment type="caution">
    <text evidence="4">The sequence shown here is derived from an EMBL/GenBank/DDBJ whole genome shotgun (WGS) entry which is preliminary data.</text>
</comment>
<dbReference type="PROSITE" id="PS50102">
    <property type="entry name" value="RRM"/>
    <property type="match status" value="2"/>
</dbReference>
<gene>
    <name evidence="4" type="ORF">JKP88DRAFT_189941</name>
</gene>
<name>A0A835YIZ3_9STRA</name>
<dbReference type="Proteomes" id="UP000664859">
    <property type="component" value="Unassembled WGS sequence"/>
</dbReference>
<dbReference type="SUPFAM" id="SSF54928">
    <property type="entry name" value="RNA-binding domain, RBD"/>
    <property type="match status" value="1"/>
</dbReference>
<dbReference type="Pfam" id="PF00076">
    <property type="entry name" value="RRM_1"/>
    <property type="match status" value="2"/>
</dbReference>
<organism evidence="4 5">
    <name type="scientific">Tribonema minus</name>
    <dbReference type="NCBI Taxonomy" id="303371"/>
    <lineage>
        <taxon>Eukaryota</taxon>
        <taxon>Sar</taxon>
        <taxon>Stramenopiles</taxon>
        <taxon>Ochrophyta</taxon>
        <taxon>PX clade</taxon>
        <taxon>Xanthophyceae</taxon>
        <taxon>Tribonematales</taxon>
        <taxon>Tribonemataceae</taxon>
        <taxon>Tribonema</taxon>
    </lineage>
</organism>
<dbReference type="InterPro" id="IPR035979">
    <property type="entry name" value="RBD_domain_sf"/>
</dbReference>
<proteinExistence type="predicted"/>
<dbReference type="EMBL" id="JAFCMP010000539">
    <property type="protein sequence ID" value="KAG5176204.1"/>
    <property type="molecule type" value="Genomic_DNA"/>
</dbReference>
<feature type="domain" description="RRM" evidence="3">
    <location>
        <begin position="136"/>
        <end position="214"/>
    </location>
</feature>
<dbReference type="Gene3D" id="3.30.70.330">
    <property type="match status" value="2"/>
</dbReference>
<protein>
    <recommendedName>
        <fullName evidence="3">RRM domain-containing protein</fullName>
    </recommendedName>
</protein>
<dbReference type="SMART" id="SM00360">
    <property type="entry name" value="RRM"/>
    <property type="match status" value="2"/>
</dbReference>
<keyword evidence="1 2" id="KW-0694">RNA-binding</keyword>
<evidence type="ECO:0000256" key="1">
    <source>
        <dbReference type="ARBA" id="ARBA00022884"/>
    </source>
</evidence>
<dbReference type="InterPro" id="IPR000504">
    <property type="entry name" value="RRM_dom"/>
</dbReference>
<evidence type="ECO:0000313" key="5">
    <source>
        <dbReference type="Proteomes" id="UP000664859"/>
    </source>
</evidence>
<sequence>MAKCSEAEAAIKALQGSDLEGRRLKVLVAWHKRELLGNARSRDVYVGNLGADPDHDSLLRLFAQHGLLLRINMPDDEATGASKGYAFVTFSSEAEADAAAAALDGADFEGRPIKVAKSEKPKPEPRAAKRAVEHTQKLFVSNLVSSFTEEELHDMIAEEGDVMHVSLPMDPATGNCRGFGFATCATAEDAARVVTALDGAEVRGKTLRVSIARPRGPRLQEAYDESW</sequence>
<dbReference type="GO" id="GO:0003729">
    <property type="term" value="F:mRNA binding"/>
    <property type="evidence" value="ECO:0007669"/>
    <property type="project" value="TreeGrafter"/>
</dbReference>
<dbReference type="PANTHER" id="PTHR48025">
    <property type="entry name" value="OS02G0815200 PROTEIN"/>
    <property type="match status" value="1"/>
</dbReference>
<dbReference type="PANTHER" id="PTHR48025:SF1">
    <property type="entry name" value="RRM DOMAIN-CONTAINING PROTEIN"/>
    <property type="match status" value="1"/>
</dbReference>